<organism evidence="1">
    <name type="scientific">Rhizophora mucronata</name>
    <name type="common">Asiatic mangrove</name>
    <dbReference type="NCBI Taxonomy" id="61149"/>
    <lineage>
        <taxon>Eukaryota</taxon>
        <taxon>Viridiplantae</taxon>
        <taxon>Streptophyta</taxon>
        <taxon>Embryophyta</taxon>
        <taxon>Tracheophyta</taxon>
        <taxon>Spermatophyta</taxon>
        <taxon>Magnoliopsida</taxon>
        <taxon>eudicotyledons</taxon>
        <taxon>Gunneridae</taxon>
        <taxon>Pentapetalae</taxon>
        <taxon>rosids</taxon>
        <taxon>fabids</taxon>
        <taxon>Malpighiales</taxon>
        <taxon>Rhizophoraceae</taxon>
        <taxon>Rhizophora</taxon>
    </lineage>
</organism>
<dbReference type="GO" id="GO:0016853">
    <property type="term" value="F:isomerase activity"/>
    <property type="evidence" value="ECO:0007669"/>
    <property type="project" value="UniProtKB-KW"/>
</dbReference>
<dbReference type="EMBL" id="GGEC01034007">
    <property type="protein sequence ID" value="MBX14491.1"/>
    <property type="molecule type" value="Transcribed_RNA"/>
</dbReference>
<protein>
    <submittedName>
        <fullName evidence="1">Protein disulfide-isomerase</fullName>
    </submittedName>
</protein>
<proteinExistence type="predicted"/>
<keyword evidence="1" id="KW-0413">Isomerase</keyword>
<reference evidence="1" key="1">
    <citation type="submission" date="2018-02" db="EMBL/GenBank/DDBJ databases">
        <title>Rhizophora mucronata_Transcriptome.</title>
        <authorList>
            <person name="Meera S.P."/>
            <person name="Sreeshan A."/>
            <person name="Augustine A."/>
        </authorList>
    </citation>
    <scope>NUCLEOTIDE SEQUENCE</scope>
    <source>
        <tissue evidence="1">Leaf</tissue>
    </source>
</reference>
<sequence>MILHIPQMRSKLFYLRVNVSFLENAEWLSADCLTVIGFSYNIPDVSTHLISFFILT</sequence>
<accession>A0A2P2L943</accession>
<dbReference type="AlphaFoldDB" id="A0A2P2L943"/>
<evidence type="ECO:0000313" key="1">
    <source>
        <dbReference type="EMBL" id="MBX14491.1"/>
    </source>
</evidence>
<name>A0A2P2L943_RHIMU</name>